<dbReference type="Proteomes" id="UP001186944">
    <property type="component" value="Unassembled WGS sequence"/>
</dbReference>
<keyword evidence="4" id="KW-0472">Membrane</keyword>
<dbReference type="AlphaFoldDB" id="A0AA88XPP6"/>
<dbReference type="InterPro" id="IPR005612">
    <property type="entry name" value="CCAAT-binding_factor"/>
</dbReference>
<dbReference type="PANTHER" id="PTHR12455:SF0">
    <property type="entry name" value="NUCLEOLAR COMPLEX PROTEIN 4 HOMOLOG"/>
    <property type="match status" value="1"/>
</dbReference>
<proteinExistence type="inferred from homology"/>
<dbReference type="EMBL" id="VSWD01000013">
    <property type="protein sequence ID" value="KAK3085127.1"/>
    <property type="molecule type" value="Genomic_DNA"/>
</dbReference>
<gene>
    <name evidence="6" type="ORF">FSP39_024825</name>
</gene>
<evidence type="ECO:0000256" key="1">
    <source>
        <dbReference type="ARBA" id="ARBA00004232"/>
    </source>
</evidence>
<comment type="caution">
    <text evidence="6">The sequence shown here is derived from an EMBL/GenBank/DDBJ whole genome shotgun (WGS) entry which is preliminary data.</text>
</comment>
<comment type="subcellular location">
    <subcellularLocation>
        <location evidence="1">Nucleus membrane</location>
        <topology evidence="1">Multi-pass membrane protein</topology>
    </subcellularLocation>
</comment>
<dbReference type="GO" id="GO:0030692">
    <property type="term" value="C:Noc4p-Nop14p complex"/>
    <property type="evidence" value="ECO:0007669"/>
    <property type="project" value="TreeGrafter"/>
</dbReference>
<organism evidence="6 7">
    <name type="scientific">Pinctada imbricata</name>
    <name type="common">Atlantic pearl-oyster</name>
    <name type="synonym">Pinctada martensii</name>
    <dbReference type="NCBI Taxonomy" id="66713"/>
    <lineage>
        <taxon>Eukaryota</taxon>
        <taxon>Metazoa</taxon>
        <taxon>Spiralia</taxon>
        <taxon>Lophotrochozoa</taxon>
        <taxon>Mollusca</taxon>
        <taxon>Bivalvia</taxon>
        <taxon>Autobranchia</taxon>
        <taxon>Pteriomorphia</taxon>
        <taxon>Pterioida</taxon>
        <taxon>Pterioidea</taxon>
        <taxon>Pteriidae</taxon>
        <taxon>Pinctada</taxon>
    </lineage>
</organism>
<sequence length="506" mass="58647">MKITSIIELKGIPENAIRIFVTRTRFVLEYSLLLNEEPTIQLACIKAFHKIFLHFISTEELLLTLPEGVADEDLTKEEKYKQWLNDKYSTVIDILIQFTSSDNKAVREHSLCTLMKFVQQEGQTPITKLRDRQVYFPAKLFEKILSALVSDTTDKQDLIGRFLEYADYDDIRYYVLKFLLSSLKSKQQATPSDVYLNNLFSLLEQISFPQIEQDTCTHFLSKCPEEGAAPKMTSTKEHKKMFSHVWLDFLRHKLPASLYKRVLVMLHEKVMPHLTSPLLLSDFLTQSYEIGGAISLLALNGLFILVHKYNLDYPDFYEKLYALFEPSVFHVKYRARFFFLADLFLTSSHLPAYLVAAFAKRLAHLSLTAPQFGLTVTVPFIYNLINRHPNCKVLLHRPNSTTEVAEDPYLPEEPDPAKCQALQSSLWELQTLQNHINPDVARMCQRIDHPLQKDEIPLQDLLETSYTELFEKETKKKVKHASVNFDLPRGLLNHKSDRFAMCWTLT</sequence>
<feature type="domain" description="CCAAT-binding factor" evidence="5">
    <location>
        <begin position="295"/>
        <end position="443"/>
    </location>
</feature>
<dbReference type="InterPro" id="IPR016024">
    <property type="entry name" value="ARM-type_fold"/>
</dbReference>
<reference evidence="6" key="1">
    <citation type="submission" date="2019-08" db="EMBL/GenBank/DDBJ databases">
        <title>The improved chromosome-level genome for the pearl oyster Pinctada fucata martensii using PacBio sequencing and Hi-C.</title>
        <authorList>
            <person name="Zheng Z."/>
        </authorList>
    </citation>
    <scope>NUCLEOTIDE SEQUENCE</scope>
    <source>
        <strain evidence="6">ZZ-2019</strain>
        <tissue evidence="6">Adductor muscle</tissue>
    </source>
</reference>
<evidence type="ECO:0000313" key="6">
    <source>
        <dbReference type="EMBL" id="KAK3085127.1"/>
    </source>
</evidence>
<dbReference type="GO" id="GO:0042254">
    <property type="term" value="P:ribosome biogenesis"/>
    <property type="evidence" value="ECO:0007669"/>
    <property type="project" value="InterPro"/>
</dbReference>
<name>A0AA88XPP6_PINIB</name>
<comment type="similarity">
    <text evidence="2">Belongs to the CBF/MAK21 family.</text>
</comment>
<dbReference type="SUPFAM" id="SSF48371">
    <property type="entry name" value="ARM repeat"/>
    <property type="match status" value="1"/>
</dbReference>
<dbReference type="GO" id="GO:0031965">
    <property type="term" value="C:nuclear membrane"/>
    <property type="evidence" value="ECO:0007669"/>
    <property type="project" value="UniProtKB-SubCell"/>
</dbReference>
<keyword evidence="3" id="KW-0812">Transmembrane</keyword>
<evidence type="ECO:0000259" key="5">
    <source>
        <dbReference type="Pfam" id="PF03914"/>
    </source>
</evidence>
<evidence type="ECO:0000256" key="2">
    <source>
        <dbReference type="ARBA" id="ARBA00007797"/>
    </source>
</evidence>
<dbReference type="Pfam" id="PF03914">
    <property type="entry name" value="CBF"/>
    <property type="match status" value="1"/>
</dbReference>
<evidence type="ECO:0000256" key="4">
    <source>
        <dbReference type="ARBA" id="ARBA00022989"/>
    </source>
</evidence>
<dbReference type="InterPro" id="IPR027193">
    <property type="entry name" value="Noc4"/>
</dbReference>
<dbReference type="PANTHER" id="PTHR12455">
    <property type="entry name" value="NUCLEOLAR COMPLEX PROTEIN 4"/>
    <property type="match status" value="1"/>
</dbReference>
<keyword evidence="4" id="KW-1133">Transmembrane helix</keyword>
<evidence type="ECO:0000256" key="3">
    <source>
        <dbReference type="ARBA" id="ARBA00022692"/>
    </source>
</evidence>
<evidence type="ECO:0000313" key="7">
    <source>
        <dbReference type="Proteomes" id="UP001186944"/>
    </source>
</evidence>
<dbReference type="GO" id="GO:0032040">
    <property type="term" value="C:small-subunit processome"/>
    <property type="evidence" value="ECO:0007669"/>
    <property type="project" value="TreeGrafter"/>
</dbReference>
<keyword evidence="7" id="KW-1185">Reference proteome</keyword>
<protein>
    <recommendedName>
        <fullName evidence="5">CCAAT-binding factor domain-containing protein</fullName>
    </recommendedName>
</protein>
<accession>A0AA88XPP6</accession>